<dbReference type="Gene3D" id="3.40.30.10">
    <property type="entry name" value="Glutaredoxin"/>
    <property type="match status" value="1"/>
</dbReference>
<dbReference type="PANTHER" id="PTHR47192">
    <property type="entry name" value="THIOREDOXIN-LIKE 3-2, CHLOROPLASTIC"/>
    <property type="match status" value="1"/>
</dbReference>
<dbReference type="CDD" id="cd02947">
    <property type="entry name" value="TRX_family"/>
    <property type="match status" value="1"/>
</dbReference>
<dbReference type="AlphaFoldDB" id="A0AAP0P3Z3"/>
<gene>
    <name evidence="2" type="ORF">Scep_015502</name>
</gene>
<sequence length="189" mass="21251">MSCATRISSSLTIFKSTNRCSDSSSRLLRIPLQSRRRNSETTILTSRLGSLVVSAEKTRLTASSTVNDPSQGLDSPVSIELRPVLSEAQFDRVIAQAQQLGESVVVLWMASWCRKCIYLKPKLEKLAADYHPRIQFYCIDVNRVPHRLVARAGVTLWKDCKKQDEVIGGHKAHLVINEIREMIENEGNL</sequence>
<dbReference type="PANTHER" id="PTHR47192:SF4">
    <property type="entry name" value="THIOREDOXIN-LIKE 3-2, CHLOROPLASTIC"/>
    <property type="match status" value="1"/>
</dbReference>
<dbReference type="GO" id="GO:0009570">
    <property type="term" value="C:chloroplast stroma"/>
    <property type="evidence" value="ECO:0007669"/>
    <property type="project" value="InterPro"/>
</dbReference>
<dbReference type="InterPro" id="IPR044253">
    <property type="entry name" value="WCRKC1/2"/>
</dbReference>
<organism evidence="2 3">
    <name type="scientific">Stephania cephalantha</name>
    <dbReference type="NCBI Taxonomy" id="152367"/>
    <lineage>
        <taxon>Eukaryota</taxon>
        <taxon>Viridiplantae</taxon>
        <taxon>Streptophyta</taxon>
        <taxon>Embryophyta</taxon>
        <taxon>Tracheophyta</taxon>
        <taxon>Spermatophyta</taxon>
        <taxon>Magnoliopsida</taxon>
        <taxon>Ranunculales</taxon>
        <taxon>Menispermaceae</taxon>
        <taxon>Menispermoideae</taxon>
        <taxon>Cissampelideae</taxon>
        <taxon>Stephania</taxon>
    </lineage>
</organism>
<reference evidence="2 3" key="1">
    <citation type="submission" date="2024-01" db="EMBL/GenBank/DDBJ databases">
        <title>Genome assemblies of Stephania.</title>
        <authorList>
            <person name="Yang L."/>
        </authorList>
    </citation>
    <scope>NUCLEOTIDE SEQUENCE [LARGE SCALE GENOMIC DNA]</scope>
    <source>
        <strain evidence="2">JXDWG</strain>
        <tissue evidence="2">Leaf</tissue>
    </source>
</reference>
<protein>
    <recommendedName>
        <fullName evidence="1">Thioredoxin domain-containing protein</fullName>
    </recommendedName>
</protein>
<feature type="domain" description="Thioredoxin" evidence="1">
    <location>
        <begin position="84"/>
        <end position="154"/>
    </location>
</feature>
<keyword evidence="3" id="KW-1185">Reference proteome</keyword>
<dbReference type="InterPro" id="IPR013766">
    <property type="entry name" value="Thioredoxin_domain"/>
</dbReference>
<dbReference type="EMBL" id="JBBNAG010000006">
    <property type="protein sequence ID" value="KAK9126656.1"/>
    <property type="molecule type" value="Genomic_DNA"/>
</dbReference>
<name>A0AAP0P3Z3_9MAGN</name>
<evidence type="ECO:0000313" key="3">
    <source>
        <dbReference type="Proteomes" id="UP001419268"/>
    </source>
</evidence>
<dbReference type="Pfam" id="PF00085">
    <property type="entry name" value="Thioredoxin"/>
    <property type="match status" value="1"/>
</dbReference>
<dbReference type="Proteomes" id="UP001419268">
    <property type="component" value="Unassembled WGS sequence"/>
</dbReference>
<evidence type="ECO:0000313" key="2">
    <source>
        <dbReference type="EMBL" id="KAK9126656.1"/>
    </source>
</evidence>
<comment type="caution">
    <text evidence="2">The sequence shown here is derived from an EMBL/GenBank/DDBJ whole genome shotgun (WGS) entry which is preliminary data.</text>
</comment>
<dbReference type="InterPro" id="IPR036249">
    <property type="entry name" value="Thioredoxin-like_sf"/>
</dbReference>
<accession>A0AAP0P3Z3</accession>
<dbReference type="SUPFAM" id="SSF52833">
    <property type="entry name" value="Thioredoxin-like"/>
    <property type="match status" value="1"/>
</dbReference>
<evidence type="ECO:0000259" key="1">
    <source>
        <dbReference type="Pfam" id="PF00085"/>
    </source>
</evidence>
<proteinExistence type="predicted"/>